<accession>W9HXX1</accession>
<protein>
    <submittedName>
        <fullName evidence="1">Uncharacterized protein</fullName>
    </submittedName>
</protein>
<dbReference type="EMBL" id="JH717845">
    <property type="protein sequence ID" value="EWY85860.1"/>
    <property type="molecule type" value="Genomic_DNA"/>
</dbReference>
<dbReference type="HOGENOM" id="CLU_3377101_0_0_1"/>
<evidence type="ECO:0000313" key="2">
    <source>
        <dbReference type="Proteomes" id="UP000030753"/>
    </source>
</evidence>
<dbReference type="Proteomes" id="UP000030753">
    <property type="component" value="Unassembled WGS sequence"/>
</dbReference>
<organism evidence="1 2">
    <name type="scientific">Fusarium oxysporum NRRL 32931</name>
    <dbReference type="NCBI Taxonomy" id="660029"/>
    <lineage>
        <taxon>Eukaryota</taxon>
        <taxon>Fungi</taxon>
        <taxon>Dikarya</taxon>
        <taxon>Ascomycota</taxon>
        <taxon>Pezizomycotina</taxon>
        <taxon>Sordariomycetes</taxon>
        <taxon>Hypocreomycetidae</taxon>
        <taxon>Hypocreales</taxon>
        <taxon>Nectriaceae</taxon>
        <taxon>Fusarium</taxon>
        <taxon>Fusarium oxysporum species complex</taxon>
    </lineage>
</organism>
<name>W9HXX1_FUSOX</name>
<sequence>MESTGIKKQQCRPSYQLYKRLAMNAPMLPGVSLN</sequence>
<reference evidence="1 2" key="1">
    <citation type="submission" date="2011-06" db="EMBL/GenBank/DDBJ databases">
        <title>The Genome Sequence of Fusarium oxysporum FOSC 3-a.</title>
        <authorList>
            <consortium name="The Broad Institute Genome Sequencing Platform"/>
            <person name="Ma L.-J."/>
            <person name="Gale L.R."/>
            <person name="Schwartz D.C."/>
            <person name="Zhou S."/>
            <person name="Corby-Kistler H."/>
            <person name="Young S.K."/>
            <person name="Zeng Q."/>
            <person name="Gargeya S."/>
            <person name="Fitzgerald M."/>
            <person name="Haas B."/>
            <person name="Abouelleil A."/>
            <person name="Alvarado L."/>
            <person name="Arachchi H.M."/>
            <person name="Berlin A."/>
            <person name="Brown A."/>
            <person name="Chapman S.B."/>
            <person name="Chen Z."/>
            <person name="Dunbar C."/>
            <person name="Freedman E."/>
            <person name="Gearin G."/>
            <person name="Gellesch M."/>
            <person name="Goldberg J."/>
            <person name="Griggs A."/>
            <person name="Gujja S."/>
            <person name="Heiman D."/>
            <person name="Howarth C."/>
            <person name="Larson L."/>
            <person name="Lui A."/>
            <person name="MacDonald P.J.P."/>
            <person name="Mehta T."/>
            <person name="Montmayeur A."/>
            <person name="Murphy C."/>
            <person name="Neiman D."/>
            <person name="Pearson M."/>
            <person name="Priest M."/>
            <person name="Roberts A."/>
            <person name="Saif S."/>
            <person name="Shea T."/>
            <person name="Shenoy N."/>
            <person name="Sisk P."/>
            <person name="Stolte C."/>
            <person name="Sykes S."/>
            <person name="Wortman J."/>
            <person name="Nusbaum C."/>
            <person name="Birren B."/>
        </authorList>
    </citation>
    <scope>NUCLEOTIDE SEQUENCE [LARGE SCALE GENOMIC DNA]</scope>
    <source>
        <strain evidence="2">FOSC 3-a</strain>
    </source>
</reference>
<gene>
    <name evidence="1" type="ORF">FOYG_10531</name>
</gene>
<proteinExistence type="predicted"/>
<evidence type="ECO:0000313" key="1">
    <source>
        <dbReference type="EMBL" id="EWY85860.1"/>
    </source>
</evidence>
<dbReference type="AlphaFoldDB" id="W9HXX1"/>